<name>A0A9W4IJI8_9EURO</name>
<evidence type="ECO:0000313" key="1">
    <source>
        <dbReference type="EMBL" id="CAG8294814.1"/>
    </source>
</evidence>
<dbReference type="EMBL" id="CAJVPA010000255">
    <property type="protein sequence ID" value="CAG8425777.1"/>
    <property type="molecule type" value="Genomic_DNA"/>
</dbReference>
<accession>A0A9W4IJI8</accession>
<dbReference type="PANTHER" id="PTHR42037">
    <property type="match status" value="1"/>
</dbReference>
<comment type="caution">
    <text evidence="1">The sequence shown here is derived from an EMBL/GenBank/DDBJ whole genome shotgun (WGS) entry which is preliminary data.</text>
</comment>
<organism evidence="1 3">
    <name type="scientific">Penicillium salamii</name>
    <dbReference type="NCBI Taxonomy" id="1612424"/>
    <lineage>
        <taxon>Eukaryota</taxon>
        <taxon>Fungi</taxon>
        <taxon>Dikarya</taxon>
        <taxon>Ascomycota</taxon>
        <taxon>Pezizomycotina</taxon>
        <taxon>Eurotiomycetes</taxon>
        <taxon>Eurotiomycetidae</taxon>
        <taxon>Eurotiales</taxon>
        <taxon>Aspergillaceae</taxon>
        <taxon>Penicillium</taxon>
    </lineage>
</organism>
<evidence type="ECO:0000313" key="3">
    <source>
        <dbReference type="Proteomes" id="UP001152649"/>
    </source>
</evidence>
<protein>
    <submittedName>
        <fullName evidence="1">Uncharacterized protein</fullName>
    </submittedName>
</protein>
<proteinExistence type="predicted"/>
<dbReference type="OrthoDB" id="5404564at2759"/>
<dbReference type="PANTHER" id="PTHR42037:SF1">
    <property type="match status" value="1"/>
</dbReference>
<evidence type="ECO:0000313" key="2">
    <source>
        <dbReference type="EMBL" id="CAG8425777.1"/>
    </source>
</evidence>
<reference evidence="1" key="1">
    <citation type="submission" date="2021-07" db="EMBL/GenBank/DDBJ databases">
        <authorList>
            <person name="Branca A.L. A."/>
        </authorList>
    </citation>
    <scope>NUCLEOTIDE SEQUENCE</scope>
</reference>
<dbReference type="Proteomes" id="UP001152649">
    <property type="component" value="Unassembled WGS sequence"/>
</dbReference>
<dbReference type="Proteomes" id="UP001152646">
    <property type="component" value="Unassembled WGS sequence"/>
</dbReference>
<gene>
    <name evidence="2" type="ORF">PSALAMII_LOCUS10719</name>
    <name evidence="1" type="ORF">PSALAMII_LOCUS1732</name>
</gene>
<dbReference type="AlphaFoldDB" id="A0A9W4IJI8"/>
<sequence>MSFSLFPRDARPARSSTIPPKFELQPKFIGRSSSNKYHKLLIRFYEVSLLLQLLGQSRGDHKPKLHDLNRDQSTRRGFLQNLCYICDFDKGGDSCTAIGLEELDTRYRFWVASNKGTAEITRFLENVLESLRNIDDLPKTA</sequence>
<keyword evidence="3" id="KW-1185">Reference proteome</keyword>
<dbReference type="EMBL" id="CAJVPG010000059">
    <property type="protein sequence ID" value="CAG8294814.1"/>
    <property type="molecule type" value="Genomic_DNA"/>
</dbReference>